<dbReference type="SUPFAM" id="SSF142913">
    <property type="entry name" value="YktB/PF0168-like"/>
    <property type="match status" value="1"/>
</dbReference>
<evidence type="ECO:0000313" key="2">
    <source>
        <dbReference type="Proteomes" id="UP000001935"/>
    </source>
</evidence>
<organism evidence="1 2">
    <name type="scientific">Anaeromyxobacter dehalogenans (strain 2CP-C)</name>
    <dbReference type="NCBI Taxonomy" id="290397"/>
    <lineage>
        <taxon>Bacteria</taxon>
        <taxon>Pseudomonadati</taxon>
        <taxon>Myxococcota</taxon>
        <taxon>Myxococcia</taxon>
        <taxon>Myxococcales</taxon>
        <taxon>Cystobacterineae</taxon>
        <taxon>Anaeromyxobacteraceae</taxon>
        <taxon>Anaeromyxobacter</taxon>
    </lineage>
</organism>
<dbReference type="OrthoDB" id="5522883at2"/>
<dbReference type="STRING" id="290397.Adeh_0579"/>
<name>Q2INH5_ANADE</name>
<dbReference type="InterPro" id="IPR053707">
    <property type="entry name" value="UPF0637_domain_sf"/>
</dbReference>
<dbReference type="Pfam" id="PF06335">
    <property type="entry name" value="DUF1054"/>
    <property type="match status" value="1"/>
</dbReference>
<gene>
    <name evidence="1" type="ordered locus">Adeh_0579</name>
</gene>
<dbReference type="Gene3D" id="3.30.930.20">
    <property type="entry name" value="Protein of unknown function DUF1054"/>
    <property type="match status" value="1"/>
</dbReference>
<dbReference type="RefSeq" id="WP_011419638.1">
    <property type="nucleotide sequence ID" value="NC_007760.1"/>
</dbReference>
<reference evidence="1" key="1">
    <citation type="submission" date="2006-01" db="EMBL/GenBank/DDBJ databases">
        <title>Complete sequence of Anaeromyxobacter dehalogenans 2CP-C.</title>
        <authorList>
            <consortium name="US DOE Joint Genome Institute"/>
            <person name="Copeland A."/>
            <person name="Lucas S."/>
            <person name="Lapidus A."/>
            <person name="Barry K."/>
            <person name="Detter J.C."/>
            <person name="Glavina T."/>
            <person name="Hammon N."/>
            <person name="Israni S."/>
            <person name="Pitluck S."/>
            <person name="Brettin T."/>
            <person name="Bruce D."/>
            <person name="Han C."/>
            <person name="Tapia R."/>
            <person name="Gilna P."/>
            <person name="Kiss H."/>
            <person name="Schmutz J."/>
            <person name="Larimer F."/>
            <person name="Land M."/>
            <person name="Kyrpides N."/>
            <person name="Anderson I."/>
            <person name="Sanford R.A."/>
            <person name="Ritalahti K.M."/>
            <person name="Thomas H.S."/>
            <person name="Kirby J.R."/>
            <person name="Zhulin I.B."/>
            <person name="Loeffler F.E."/>
            <person name="Richardson P."/>
        </authorList>
    </citation>
    <scope>NUCLEOTIDE SEQUENCE</scope>
    <source>
        <strain evidence="1">2CP-C</strain>
    </source>
</reference>
<accession>Q2INH5</accession>
<protein>
    <submittedName>
        <fullName evidence="1">Uncharacterized protein</fullName>
    </submittedName>
</protein>
<dbReference type="Proteomes" id="UP000001935">
    <property type="component" value="Chromosome"/>
</dbReference>
<proteinExistence type="predicted"/>
<evidence type="ECO:0000313" key="1">
    <source>
        <dbReference type="EMBL" id="ABC80355.1"/>
    </source>
</evidence>
<dbReference type="HOGENOM" id="CLU_1318712_0_0_7"/>
<dbReference type="KEGG" id="ade:Adeh_0579"/>
<dbReference type="InterPro" id="IPR009403">
    <property type="entry name" value="UPF0637"/>
</dbReference>
<sequence length="208" mass="22671">MAGLGLGPPDFALFELGDPDERARALDEELQPKLLALGVQCNSGLARVAGKELFVHPGKLPRRRNAAPEEVLVAFSDSPKGYRGLAFLAVVMTREHLHARVGVRGDSPRRAGMQRALEREAANLARKGKPFRKLREFLEWNHEELPELAPAHSAAFWLEMGEALAPGGPGLDLGIAWSQEEARSIALGDLLGVFRDLAPLYKVLANAE</sequence>
<dbReference type="AlphaFoldDB" id="Q2INH5"/>
<dbReference type="EMBL" id="CP000251">
    <property type="protein sequence ID" value="ABC80355.1"/>
    <property type="molecule type" value="Genomic_DNA"/>
</dbReference>
<dbReference type="eggNOG" id="COG4493">
    <property type="taxonomic scope" value="Bacteria"/>
</dbReference>